<dbReference type="CDD" id="cd00033">
    <property type="entry name" value="CCP"/>
    <property type="match status" value="17"/>
</dbReference>
<reference evidence="7" key="2">
    <citation type="submission" date="2020-11" db="EMBL/GenBank/DDBJ databases">
        <authorList>
            <person name="McCartney M.A."/>
            <person name="Auch B."/>
            <person name="Kono T."/>
            <person name="Mallez S."/>
            <person name="Becker A."/>
            <person name="Gohl D.M."/>
            <person name="Silverstein K.A.T."/>
            <person name="Koren S."/>
            <person name="Bechman K.B."/>
            <person name="Herman A."/>
            <person name="Abrahante J.E."/>
            <person name="Garbe J."/>
        </authorList>
    </citation>
    <scope>NUCLEOTIDE SEQUENCE</scope>
    <source>
        <strain evidence="7">Duluth1</strain>
        <tissue evidence="7">Whole animal</tissue>
    </source>
</reference>
<feature type="disulfide bond" evidence="5">
    <location>
        <begin position="329"/>
        <end position="356"/>
    </location>
</feature>
<feature type="disulfide bond" evidence="5">
    <location>
        <begin position="95"/>
        <end position="122"/>
    </location>
</feature>
<feature type="disulfide bond" evidence="5">
    <location>
        <begin position="858"/>
        <end position="885"/>
    </location>
</feature>
<feature type="disulfide bond" evidence="5">
    <location>
        <begin position="623"/>
        <end position="650"/>
    </location>
</feature>
<name>A0A9D3YGY1_DREPO</name>
<feature type="domain" description="Sushi" evidence="6">
    <location>
        <begin position="9"/>
        <end position="66"/>
    </location>
</feature>
<dbReference type="PANTHER" id="PTHR19325:SF537">
    <property type="entry name" value="FURROWED, ISOFORM A"/>
    <property type="match status" value="1"/>
</dbReference>
<feature type="domain" description="Sushi" evidence="6">
    <location>
        <begin position="770"/>
        <end position="828"/>
    </location>
</feature>
<keyword evidence="3 5" id="KW-1015">Disulfide bond</keyword>
<feature type="disulfide bond" evidence="5">
    <location>
        <begin position="976"/>
        <end position="1003"/>
    </location>
</feature>
<feature type="domain" description="Sushi" evidence="6">
    <location>
        <begin position="946"/>
        <end position="1005"/>
    </location>
</feature>
<feature type="domain" description="Sushi" evidence="6">
    <location>
        <begin position="300"/>
        <end position="358"/>
    </location>
</feature>
<keyword evidence="1 5" id="KW-0768">Sushi</keyword>
<comment type="caution">
    <text evidence="5">Lacks conserved residue(s) required for the propagation of feature annotation.</text>
</comment>
<dbReference type="Pfam" id="PF00084">
    <property type="entry name" value="Sushi"/>
    <property type="match status" value="17"/>
</dbReference>
<dbReference type="InterPro" id="IPR000436">
    <property type="entry name" value="Sushi_SCR_CCP_dom"/>
</dbReference>
<feature type="domain" description="Sushi" evidence="6">
    <location>
        <begin position="241"/>
        <end position="299"/>
    </location>
</feature>
<evidence type="ECO:0000256" key="3">
    <source>
        <dbReference type="ARBA" id="ARBA00023157"/>
    </source>
</evidence>
<dbReference type="EMBL" id="JAIWYP010000015">
    <property type="protein sequence ID" value="KAH3700409.1"/>
    <property type="molecule type" value="Genomic_DNA"/>
</dbReference>
<feature type="domain" description="Sushi" evidence="6">
    <location>
        <begin position="534"/>
        <end position="593"/>
    </location>
</feature>
<evidence type="ECO:0000256" key="2">
    <source>
        <dbReference type="ARBA" id="ARBA00022737"/>
    </source>
</evidence>
<keyword evidence="2" id="KW-0677">Repeat</keyword>
<feature type="domain" description="Sushi" evidence="6">
    <location>
        <begin position="67"/>
        <end position="124"/>
    </location>
</feature>
<feature type="domain" description="Sushi" evidence="6">
    <location>
        <begin position="477"/>
        <end position="533"/>
    </location>
</feature>
<accession>A0A9D3YGY1</accession>
<feature type="domain" description="Sushi" evidence="6">
    <location>
        <begin position="125"/>
        <end position="182"/>
    </location>
</feature>
<dbReference type="SMART" id="SM00032">
    <property type="entry name" value="CCP"/>
    <property type="match status" value="17"/>
</dbReference>
<feature type="domain" description="Sushi" evidence="6">
    <location>
        <begin position="829"/>
        <end position="887"/>
    </location>
</feature>
<feature type="domain" description="Sushi" evidence="6">
    <location>
        <begin position="183"/>
        <end position="240"/>
    </location>
</feature>
<dbReference type="InterPro" id="IPR050350">
    <property type="entry name" value="Compl-Cell_Adhes-Reg"/>
</dbReference>
<feature type="domain" description="Sushi" evidence="6">
    <location>
        <begin position="888"/>
        <end position="945"/>
    </location>
</feature>
<feature type="domain" description="Sushi" evidence="6">
    <location>
        <begin position="594"/>
        <end position="652"/>
    </location>
</feature>
<proteinExistence type="predicted"/>
<feature type="domain" description="Sushi" evidence="6">
    <location>
        <begin position="420"/>
        <end position="476"/>
    </location>
</feature>
<dbReference type="PROSITE" id="PS50923">
    <property type="entry name" value="SUSHI"/>
    <property type="match status" value="17"/>
</dbReference>
<feature type="domain" description="Sushi" evidence="6">
    <location>
        <begin position="653"/>
        <end position="711"/>
    </location>
</feature>
<dbReference type="Gene3D" id="2.10.70.10">
    <property type="entry name" value="Complement Module, domain 1"/>
    <property type="match status" value="17"/>
</dbReference>
<evidence type="ECO:0000313" key="7">
    <source>
        <dbReference type="EMBL" id="KAH3700409.1"/>
    </source>
</evidence>
<evidence type="ECO:0000259" key="6">
    <source>
        <dbReference type="PROSITE" id="PS50923"/>
    </source>
</evidence>
<evidence type="ECO:0000256" key="4">
    <source>
        <dbReference type="ARBA" id="ARBA00023180"/>
    </source>
</evidence>
<evidence type="ECO:0000256" key="1">
    <source>
        <dbReference type="ARBA" id="ARBA00022659"/>
    </source>
</evidence>
<gene>
    <name evidence="7" type="ORF">DPMN_075385</name>
</gene>
<organism evidence="7 8">
    <name type="scientific">Dreissena polymorpha</name>
    <name type="common">Zebra mussel</name>
    <name type="synonym">Mytilus polymorpha</name>
    <dbReference type="NCBI Taxonomy" id="45954"/>
    <lineage>
        <taxon>Eukaryota</taxon>
        <taxon>Metazoa</taxon>
        <taxon>Spiralia</taxon>
        <taxon>Lophotrochozoa</taxon>
        <taxon>Mollusca</taxon>
        <taxon>Bivalvia</taxon>
        <taxon>Autobranchia</taxon>
        <taxon>Heteroconchia</taxon>
        <taxon>Euheterodonta</taxon>
        <taxon>Imparidentia</taxon>
        <taxon>Neoheterodontei</taxon>
        <taxon>Myida</taxon>
        <taxon>Dreissenoidea</taxon>
        <taxon>Dreissenidae</taxon>
        <taxon>Dreissena</taxon>
    </lineage>
</organism>
<feature type="domain" description="Sushi" evidence="6">
    <location>
        <begin position="359"/>
        <end position="419"/>
    </location>
</feature>
<feature type="disulfide bond" evidence="5">
    <location>
        <begin position="740"/>
        <end position="767"/>
    </location>
</feature>
<comment type="caution">
    <text evidence="7">The sequence shown here is derived from an EMBL/GenBank/DDBJ whole genome shotgun (WGS) entry which is preliminary data.</text>
</comment>
<feature type="disulfide bond" evidence="5">
    <location>
        <begin position="153"/>
        <end position="180"/>
    </location>
</feature>
<dbReference type="PANTHER" id="PTHR19325">
    <property type="entry name" value="COMPLEMENT COMPONENT-RELATED SUSHI DOMAIN-CONTAINING"/>
    <property type="match status" value="1"/>
</dbReference>
<protein>
    <recommendedName>
        <fullName evidence="6">Sushi domain-containing protein</fullName>
    </recommendedName>
</protein>
<feature type="disulfide bond" evidence="5">
    <location>
        <begin position="211"/>
        <end position="238"/>
    </location>
</feature>
<dbReference type="AlphaFoldDB" id="A0A9D3YGY1"/>
<feature type="domain" description="Sushi" evidence="6">
    <location>
        <begin position="712"/>
        <end position="769"/>
    </location>
</feature>
<feature type="disulfide bond" evidence="5">
    <location>
        <begin position="916"/>
        <end position="943"/>
    </location>
</feature>
<dbReference type="SUPFAM" id="SSF57535">
    <property type="entry name" value="Complement control module/SCR domain"/>
    <property type="match status" value="17"/>
</dbReference>
<keyword evidence="8" id="KW-1185">Reference proteome</keyword>
<evidence type="ECO:0000313" key="8">
    <source>
        <dbReference type="Proteomes" id="UP000828390"/>
    </source>
</evidence>
<dbReference type="InterPro" id="IPR035976">
    <property type="entry name" value="Sushi/SCR/CCP_sf"/>
</dbReference>
<keyword evidence="4" id="KW-0325">Glycoprotein</keyword>
<evidence type="ECO:0000256" key="5">
    <source>
        <dbReference type="PROSITE-ProRule" id="PRU00302"/>
    </source>
</evidence>
<reference evidence="7" key="1">
    <citation type="journal article" date="2019" name="bioRxiv">
        <title>The Genome of the Zebra Mussel, Dreissena polymorpha: A Resource for Invasive Species Research.</title>
        <authorList>
            <person name="McCartney M.A."/>
            <person name="Auch B."/>
            <person name="Kono T."/>
            <person name="Mallez S."/>
            <person name="Zhang Y."/>
            <person name="Obille A."/>
            <person name="Becker A."/>
            <person name="Abrahante J.E."/>
            <person name="Garbe J."/>
            <person name="Badalamenti J.P."/>
            <person name="Herman A."/>
            <person name="Mangelson H."/>
            <person name="Liachko I."/>
            <person name="Sullivan S."/>
            <person name="Sone E.D."/>
            <person name="Koren S."/>
            <person name="Silverstein K.A.T."/>
            <person name="Beckman K.B."/>
            <person name="Gohl D.M."/>
        </authorList>
    </citation>
    <scope>NUCLEOTIDE SEQUENCE</scope>
    <source>
        <strain evidence="7">Duluth1</strain>
        <tissue evidence="7">Whole animal</tissue>
    </source>
</reference>
<feature type="disulfide bond" evidence="5">
    <location>
        <begin position="37"/>
        <end position="64"/>
    </location>
</feature>
<sequence length="1163" mass="123242">MDSSCRDKAYCGLLSAPSNGAIQLSGTHFLDTAVFSCHRGYQLSGPPSLTCQLNALWDNILPVCQLRDCGRLAAPSHGSVTLTGTVFGSVATYTCNTGYYVSGIINRVCTENGTWGGAETSCRIYECEPLQAPDNGNLMVNGSQYGTMAQFSCSLGYQLFGHETLSCIEPGIWNFGVPTCAITNCGGLVDPPNGRVSATETTFGQVASYTCNSGYLLNGMQNRVCMTDGQWSGTEPVCRPRECGMPPSPRNGYANYTGVTFMSSVLYQCNKGYRLAGSQSASCQATGSWLPSFPPTCIIKDCGTINHMVLGSVTYTQGTVYNSIATFSCPLGYRLLGNRTVTCLETGMWSANAPACTPVDCGTLAPLSAGQVTYQTGETVFESVAIFSCNVGHIRMGQNSTICTANGSWDPSEPPICQIRNCGNAPSVPFSTSNGTGTVYGSTRFYTCNTGYRLAGERLITCREDGIWSTPPACVTIMCTSLTLRNGQVTSMSGNVFGSTITIQCNQGYYTNGSSSLTCGPEAQWIPNTLCLIHDCGPAPDVGQGTVVLTQGTIFGSIAQHSCETGYQIFGPVSRHCGEAGKWEPSEQTRCTIRDCGLPATVGNATVRTDGGTTFSQQAVYICNEGYGIFGISTLSCLANGQWSHSPPMCRITDCKGLSNPPNGKVVAADTTFGQVATYTCDVGYQLSTANGARRCQADGTWSGQQPTCRITDCGALMSPTSGVVEYEQSTYGSQAVYKCNRGFNPDSGVVRTCQDTGKWSGLPPVCIVVDCGNRTTLENGRVLFAPSSTQYGATVILACNLGYRLLGNSSVTCTESGAWSTLPLCQVIDCGQMPSVSNGQVLKSTGMEYGSTMTYGCLTGYELQGPAVVSCLDTGSWSVPAPVCDPVDCGQLLPPNNGNLTVQGTILGSVAAITCNVGYQVVGSPMRICQANKAWSGTSPVCNIRVCPSVSSPVNGKVSLTPPSPVYGSVARYTCDYIYQLSGQATLTCRSDGAWSSPFPTCILKAGFTSVTTEVKLNSTLPVGTDLTNKDTYARYEQEVIRSLEEYYRKYLGQDIKIVVNNLRAGSLLANFSIIFQNTTSANQNLTKAVSQLGSGATAVTVFNQTVTPTELSIKNETVVGGGAVNPRLTCEVYQLLIGPCDQGYMCQVVNSVPECILWSTC</sequence>
<dbReference type="Proteomes" id="UP000828390">
    <property type="component" value="Unassembled WGS sequence"/>
</dbReference>